<evidence type="ECO:0000256" key="1">
    <source>
        <dbReference type="SAM" id="SignalP"/>
    </source>
</evidence>
<protein>
    <recommendedName>
        <fullName evidence="4">T9SS C-terminal target domain-containing protein</fullName>
    </recommendedName>
</protein>
<reference evidence="3" key="1">
    <citation type="submission" date="2018-12" db="EMBL/GenBank/DDBJ databases">
        <title>Maribacter lutimaris sp. nov., isolated from marine sediment.</title>
        <authorList>
            <person name="Kim K.K."/>
        </authorList>
    </citation>
    <scope>NUCLEOTIDE SEQUENCE [LARGE SCALE GENOMIC DNA]</scope>
    <source>
        <strain evidence="3">PoM-212</strain>
    </source>
</reference>
<dbReference type="AlphaFoldDB" id="A0A3R8WCS5"/>
<feature type="chain" id="PRO_5018784805" description="T9SS C-terminal target domain-containing protein" evidence="1">
    <location>
        <begin position="23"/>
        <end position="194"/>
    </location>
</feature>
<dbReference type="EMBL" id="QUSX01000004">
    <property type="protein sequence ID" value="RRQ47578.1"/>
    <property type="molecule type" value="Genomic_DNA"/>
</dbReference>
<dbReference type="Proteomes" id="UP000286990">
    <property type="component" value="Unassembled WGS sequence"/>
</dbReference>
<gene>
    <name evidence="2" type="ORF">DZC72_16460</name>
</gene>
<keyword evidence="3" id="KW-1185">Reference proteome</keyword>
<dbReference type="RefSeq" id="WP_125223992.1">
    <property type="nucleotide sequence ID" value="NZ_QUSX01000004.1"/>
</dbReference>
<proteinExistence type="predicted"/>
<evidence type="ECO:0008006" key="4">
    <source>
        <dbReference type="Google" id="ProtNLM"/>
    </source>
</evidence>
<organism evidence="2 3">
    <name type="scientific">Maribacter algicola</name>
    <dbReference type="NCBI Taxonomy" id="2498892"/>
    <lineage>
        <taxon>Bacteria</taxon>
        <taxon>Pseudomonadati</taxon>
        <taxon>Bacteroidota</taxon>
        <taxon>Flavobacteriia</taxon>
        <taxon>Flavobacteriales</taxon>
        <taxon>Flavobacteriaceae</taxon>
        <taxon>Maribacter</taxon>
    </lineage>
</organism>
<evidence type="ECO:0000313" key="2">
    <source>
        <dbReference type="EMBL" id="RRQ47578.1"/>
    </source>
</evidence>
<evidence type="ECO:0000313" key="3">
    <source>
        <dbReference type="Proteomes" id="UP000286990"/>
    </source>
</evidence>
<feature type="signal peptide" evidence="1">
    <location>
        <begin position="1"/>
        <end position="22"/>
    </location>
</feature>
<name>A0A3R8WCS5_9FLAO</name>
<dbReference type="OrthoDB" id="1122048at2"/>
<sequence length="194" mass="21960">MKTIVKITTVVAFMFATVAGMAREPKLDVVTLGNSKSVLLTLDAPDQIVTIQLLDSDSNSIYFEKLSKGRFSKKLNMKDLVDGYYYLVAESGLKSNMYTISLKDGVINIIDSEVDAKPFFRKTETRVFMNFLNLDKSEITLKVYDQNYRLVFSETVSDEMIIEKAFNFEGAYSGSYMVVVSDDTKTYSEEFVVN</sequence>
<comment type="caution">
    <text evidence="2">The sequence shown here is derived from an EMBL/GenBank/DDBJ whole genome shotgun (WGS) entry which is preliminary data.</text>
</comment>
<accession>A0A3R8WCS5</accession>
<keyword evidence="1" id="KW-0732">Signal</keyword>